<gene>
    <name evidence="2" type="ORF">WMO26_06245</name>
</gene>
<evidence type="ECO:0000259" key="1">
    <source>
        <dbReference type="PROSITE" id="PS50943"/>
    </source>
</evidence>
<dbReference type="Proteomes" id="UP001489509">
    <property type="component" value="Unassembled WGS sequence"/>
</dbReference>
<organism evidence="2 3">
    <name type="scientific">Solibaculum intestinale</name>
    <dbReference type="NCBI Taxonomy" id="3133165"/>
    <lineage>
        <taxon>Bacteria</taxon>
        <taxon>Bacillati</taxon>
        <taxon>Bacillota</taxon>
        <taxon>Clostridia</taxon>
        <taxon>Eubacteriales</taxon>
        <taxon>Oscillospiraceae</taxon>
        <taxon>Solibaculum</taxon>
    </lineage>
</organism>
<comment type="caution">
    <text evidence="2">The sequence shown here is derived from an EMBL/GenBank/DDBJ whole genome shotgun (WGS) entry which is preliminary data.</text>
</comment>
<reference evidence="2 3" key="1">
    <citation type="submission" date="2024-03" db="EMBL/GenBank/DDBJ databases">
        <title>Human intestinal bacterial collection.</title>
        <authorList>
            <person name="Pauvert C."/>
            <person name="Hitch T.C.A."/>
            <person name="Clavel T."/>
        </authorList>
    </citation>
    <scope>NUCLEOTIDE SEQUENCE [LARGE SCALE GENOMIC DNA]</scope>
    <source>
        <strain evidence="2 3">CLA-JM-H44</strain>
    </source>
</reference>
<dbReference type="InterPro" id="IPR001387">
    <property type="entry name" value="Cro/C1-type_HTH"/>
</dbReference>
<protein>
    <submittedName>
        <fullName evidence="2">Transcriptional regulator</fullName>
    </submittedName>
</protein>
<dbReference type="Gene3D" id="1.10.260.40">
    <property type="entry name" value="lambda repressor-like DNA-binding domains"/>
    <property type="match status" value="1"/>
</dbReference>
<proteinExistence type="predicted"/>
<dbReference type="PROSITE" id="PS50943">
    <property type="entry name" value="HTH_CROC1"/>
    <property type="match status" value="1"/>
</dbReference>
<dbReference type="SUPFAM" id="SSF47413">
    <property type="entry name" value="lambda repressor-like DNA-binding domains"/>
    <property type="match status" value="1"/>
</dbReference>
<feature type="domain" description="HTH cro/C1-type" evidence="1">
    <location>
        <begin position="7"/>
        <end position="60"/>
    </location>
</feature>
<evidence type="ECO:0000313" key="2">
    <source>
        <dbReference type="EMBL" id="MEQ2440425.1"/>
    </source>
</evidence>
<keyword evidence="3" id="KW-1185">Reference proteome</keyword>
<name>A0ABV1DZF2_9FIRM</name>
<accession>A0ABV1DZF2</accession>
<dbReference type="RefSeq" id="WP_349218978.1">
    <property type="nucleotide sequence ID" value="NZ_JBBMFD010000008.1"/>
</dbReference>
<dbReference type="EMBL" id="JBBMFD010000008">
    <property type="protein sequence ID" value="MEQ2440425.1"/>
    <property type="molecule type" value="Genomic_DNA"/>
</dbReference>
<sequence length="70" mass="8195">MSAAKKIKILLVERDMTLTDLSKLLDKHLSTMSDKMRRDNFTEKDLKKIAEVLNYEYDVVFTDKETGKKL</sequence>
<dbReference type="InterPro" id="IPR010982">
    <property type="entry name" value="Lambda_DNA-bd_dom_sf"/>
</dbReference>
<evidence type="ECO:0000313" key="3">
    <source>
        <dbReference type="Proteomes" id="UP001489509"/>
    </source>
</evidence>